<keyword evidence="4" id="KW-1185">Reference proteome</keyword>
<evidence type="ECO:0000256" key="1">
    <source>
        <dbReference type="SAM" id="Phobius"/>
    </source>
</evidence>
<evidence type="ECO:0000313" key="3">
    <source>
        <dbReference type="EMBL" id="CAL6056640.1"/>
    </source>
</evidence>
<accession>A0AA86NNE3</accession>
<evidence type="ECO:0000313" key="4">
    <source>
        <dbReference type="Proteomes" id="UP001642409"/>
    </source>
</evidence>
<keyword evidence="1" id="KW-0812">Transmembrane</keyword>
<dbReference type="Proteomes" id="UP001642409">
    <property type="component" value="Unassembled WGS sequence"/>
</dbReference>
<name>A0AA86NNE3_9EUKA</name>
<sequence>MDQFYSKMSRGQHYLQIANSRLDNLFLSSSLFLLAYFSLFSFKLANNLFIAFPVLLIVQTSIIQFISVLNAVFGFKLKKIGFDGLKNEVFNFEPFCVLQGTILRALIFPLVLNLIWAFSMIDFSKGEWYVVVTVGVGSVVMGAGGVIAGLLWKVE</sequence>
<proteinExistence type="predicted"/>
<dbReference type="EMBL" id="CATOUU010000260">
    <property type="protein sequence ID" value="CAI9922744.1"/>
    <property type="molecule type" value="Genomic_DNA"/>
</dbReference>
<gene>
    <name evidence="2" type="ORF">HINF_LOCUS10389</name>
    <name evidence="3" type="ORF">HINF_LOCUS47125</name>
</gene>
<evidence type="ECO:0000313" key="2">
    <source>
        <dbReference type="EMBL" id="CAI9922744.1"/>
    </source>
</evidence>
<organism evidence="2">
    <name type="scientific">Hexamita inflata</name>
    <dbReference type="NCBI Taxonomy" id="28002"/>
    <lineage>
        <taxon>Eukaryota</taxon>
        <taxon>Metamonada</taxon>
        <taxon>Diplomonadida</taxon>
        <taxon>Hexamitidae</taxon>
        <taxon>Hexamitinae</taxon>
        <taxon>Hexamita</taxon>
    </lineage>
</organism>
<comment type="caution">
    <text evidence="2">The sequence shown here is derived from an EMBL/GenBank/DDBJ whole genome shotgun (WGS) entry which is preliminary data.</text>
</comment>
<keyword evidence="1" id="KW-1133">Transmembrane helix</keyword>
<feature type="transmembrane region" description="Helical" evidence="1">
    <location>
        <begin position="128"/>
        <end position="152"/>
    </location>
</feature>
<feature type="transmembrane region" description="Helical" evidence="1">
    <location>
        <begin position="48"/>
        <end position="75"/>
    </location>
</feature>
<dbReference type="AlphaFoldDB" id="A0AA86NNE3"/>
<feature type="transmembrane region" description="Helical" evidence="1">
    <location>
        <begin position="95"/>
        <end position="116"/>
    </location>
</feature>
<reference evidence="2" key="1">
    <citation type="submission" date="2023-06" db="EMBL/GenBank/DDBJ databases">
        <authorList>
            <person name="Kurt Z."/>
        </authorList>
    </citation>
    <scope>NUCLEOTIDE SEQUENCE</scope>
</reference>
<dbReference type="EMBL" id="CAXDID020000210">
    <property type="protein sequence ID" value="CAL6056640.1"/>
    <property type="molecule type" value="Genomic_DNA"/>
</dbReference>
<feature type="transmembrane region" description="Helical" evidence="1">
    <location>
        <begin position="21"/>
        <end position="42"/>
    </location>
</feature>
<reference evidence="3 4" key="2">
    <citation type="submission" date="2024-07" db="EMBL/GenBank/DDBJ databases">
        <authorList>
            <person name="Akdeniz Z."/>
        </authorList>
    </citation>
    <scope>NUCLEOTIDE SEQUENCE [LARGE SCALE GENOMIC DNA]</scope>
</reference>
<keyword evidence="1" id="KW-0472">Membrane</keyword>
<protein>
    <submittedName>
        <fullName evidence="2">Uncharacterized protein</fullName>
    </submittedName>
</protein>